<dbReference type="Proteomes" id="UP001302274">
    <property type="component" value="Unassembled WGS sequence"/>
</dbReference>
<reference evidence="1 2" key="1">
    <citation type="submission" date="2023-11" db="EMBL/GenBank/DDBJ databases">
        <title>A Novel Polar Bacteriovorax (B. antarcticus) Isolated from the Biocrust in Antarctica.</title>
        <authorList>
            <person name="Mun W."/>
            <person name="Choi S.Y."/>
            <person name="Mitchell R.J."/>
        </authorList>
    </citation>
    <scope>NUCLEOTIDE SEQUENCE [LARGE SCALE GENOMIC DNA]</scope>
    <source>
        <strain evidence="1 2">PP10</strain>
    </source>
</reference>
<name>A0ABU5VPQ6_9BACT</name>
<dbReference type="InterPro" id="IPR013783">
    <property type="entry name" value="Ig-like_fold"/>
</dbReference>
<comment type="caution">
    <text evidence="1">The sequence shown here is derived from an EMBL/GenBank/DDBJ whole genome shotgun (WGS) entry which is preliminary data.</text>
</comment>
<accession>A0ABU5VPQ6</accession>
<organism evidence="1 2">
    <name type="scientific">Bacteriovorax antarcticus</name>
    <dbReference type="NCBI Taxonomy" id="3088717"/>
    <lineage>
        <taxon>Bacteria</taxon>
        <taxon>Pseudomonadati</taxon>
        <taxon>Bdellovibrionota</taxon>
        <taxon>Bacteriovoracia</taxon>
        <taxon>Bacteriovoracales</taxon>
        <taxon>Bacteriovoracaceae</taxon>
        <taxon>Bacteriovorax</taxon>
    </lineage>
</organism>
<sequence length="1147" mass="123290">MKTFNTKLIVALFTTLVLTGCMPDSLTKFKKDPPKKAIVASDDGEEIPTGVPDGSGGVISLPDLVDATSFSYPGSNDLVLEAGVAGGFEIFGDNSFASQITRESLIQTCTVTPTLPPGLSIDTKTCAIAGTPSQVYIDTTKLNLVQKAKKDFVVTVKFLNKDSGITTLTRAIKLQILAKPTKLLYSQSSKVLLKVTGSLTAFSSLSGDLRTDDGESPSYIGKNSIYATVETLDLTNNIVGVNNKRNYDYQGNVTNFTDANFDYQPDTDPSNPKYYFRVNDDIDNDTTYSQALARITEVRNILPTYSVAPAVAPSLQPLTFANTGVNVNEVTSKRNYLEFTVSPKLPTGLTLDAITGKISGYSTVPVAMKTYQITASNALGSASYQLQLEIIDPPAQLSLTKKQVLTVGALTYSYLREGDSIVSPLSATPVPKSVHGIITKMIPSTLQLEIATIDGSFAKNDQIDLGKTFNAMIGTILTTPINFNAAVTLSAPVSIPAGGLAATSTMYAHNNTALPIFSDRVYVTATDTAAVKTGDLILGNSIVEIDAETLKVRLLAGTPNLAGLDALSTGARAAGYVYEQASPTSIYISNLFRSINLTDIASRNLRHADVLKFDERSTGAGVTATIGSTAGDIAYDNYYAAERGVYSEYKANLVTGSGITYSIEPTLPLGMSLSPTTGLLSGIPLVRSANDDYVITAKNLLSESKVNIRFEVRDYFTLSETSGAPSYKLHRVGDYQNSNSCRVNAADIFNERGHRDIRCFMDGEEQDIHSFGMKLKASIGPGVCKFVSITPYQFWKWSPKMTNATVVRWENSNVVTPSDREITADLDCDGNYSLEGGPNCDEGSITVHTYKYDPTATAIESFSSTSVISCGGKATNCLDGPIRDVLEDTAIKSGMRGTITNSDTGFSKTWDFTAPITKGDITNLRIVNNLFTEAGGSGSKCSASAADVDDNISLSYVTLSTLFTILDTRGAFYTPGTDTTYYGSSRLMINGFPRGSFITANNARTVKPYKVVKINSKYGPFDGAFPYYQVSCLDAAQESVATANIVVRDWNQKFKLQHEIDKESPDLALSPILMRATGGTVVNPVNDFADWNDNFSESTAPYFRPENAPDYSACATAPVYALPATKAAVPTMVYPDAAEFQFPEGSL</sequence>
<protein>
    <submittedName>
        <fullName evidence="1">Ig domain-containing protein</fullName>
    </submittedName>
</protein>
<dbReference type="Pfam" id="PF05345">
    <property type="entry name" value="He_PIG"/>
    <property type="match status" value="3"/>
</dbReference>
<dbReference type="Gene3D" id="2.60.40.10">
    <property type="entry name" value="Immunoglobulins"/>
    <property type="match status" value="2"/>
</dbReference>
<evidence type="ECO:0000313" key="1">
    <source>
        <dbReference type="EMBL" id="MEA9355027.1"/>
    </source>
</evidence>
<dbReference type="EMBL" id="JAYGJQ010000001">
    <property type="protein sequence ID" value="MEA9355027.1"/>
    <property type="molecule type" value="Genomic_DNA"/>
</dbReference>
<evidence type="ECO:0000313" key="2">
    <source>
        <dbReference type="Proteomes" id="UP001302274"/>
    </source>
</evidence>
<dbReference type="PROSITE" id="PS51257">
    <property type="entry name" value="PROKAR_LIPOPROTEIN"/>
    <property type="match status" value="1"/>
</dbReference>
<gene>
    <name evidence="1" type="ORF">SHI21_02385</name>
</gene>
<proteinExistence type="predicted"/>
<dbReference type="RefSeq" id="WP_323574517.1">
    <property type="nucleotide sequence ID" value="NZ_JAYGJQ010000001.1"/>
</dbReference>
<keyword evidence="2" id="KW-1185">Reference proteome</keyword>